<dbReference type="InterPro" id="IPR011010">
    <property type="entry name" value="DNA_brk_join_enz"/>
</dbReference>
<sequence>HGVIPICTIGVQLGLVTRRKVVTTDASTAGWGAHCNGKPAPGRWTENMAHKSPRAESGLLSPLELHHAGPRSPCADSYGQHGSGVIYKTPRRGSHESPSRAGSTPFAVGRLSPAFHPGSTCPRLAEQRRGYAVEEWNPLQRMETEPQDGGTDLGSVRESGGGLVCDGGECALPSVLLSVSLPSGRGRAHSAVAESPSVCIPPVKDFATSAAQTQAGESVSAVNRPVLAEQTVVSRSAGTTSSSPVADPAETGPSVSGGQLDMAPEPRMVETSCVVGVREPVSTRLLSHRVMDTRRGASPFYEILNGHDPENSPVSDILEFLQQRMDAGNVPSTLKVYVAAISAFFTPLSMDPQDARQLRPPRPSTVPPWDLALVLEALARPPFEPLQSVGLKELSFKATLLLALASVKRIGDLHALSVNADCMQFGPGDCNVTLKPRLGYVPKSLSTPFRAQVITLPAFTPELAASNAAPHRVLCPVRALRTYVDRSAHFCQSEQLFVCFGGGTKGRPVSKQRLSHWVVDAIALAYCSQGMECPIGVRGHSTRAIASSWAWAKGISIKDMCMAAGWSSQNTFAGFYKLDISSLTSQVLSVSTGSDSTCNYP</sequence>
<dbReference type="PANTHER" id="PTHR33066:SF2">
    <property type="entry name" value="FILAGGRIN-2-LIKE"/>
    <property type="match status" value="1"/>
</dbReference>
<keyword evidence="4" id="KW-1185">Reference proteome</keyword>
<gene>
    <name evidence="3" type="ORF">M9458_029706</name>
</gene>
<accession>A0ABD0PI44</accession>
<feature type="region of interest" description="Disordered" evidence="2">
    <location>
        <begin position="232"/>
        <end position="264"/>
    </location>
</feature>
<evidence type="ECO:0000256" key="2">
    <source>
        <dbReference type="SAM" id="MobiDB-lite"/>
    </source>
</evidence>
<feature type="non-terminal residue" evidence="3">
    <location>
        <position position="1"/>
    </location>
</feature>
<evidence type="ECO:0000313" key="4">
    <source>
        <dbReference type="Proteomes" id="UP001529510"/>
    </source>
</evidence>
<name>A0ABD0PI44_CIRMR</name>
<reference evidence="3 4" key="1">
    <citation type="submission" date="2024-05" db="EMBL/GenBank/DDBJ databases">
        <title>Genome sequencing and assembly of Indian major carp, Cirrhinus mrigala (Hamilton, 1822).</title>
        <authorList>
            <person name="Mohindra V."/>
            <person name="Chowdhury L.M."/>
            <person name="Lal K."/>
            <person name="Jena J.K."/>
        </authorList>
    </citation>
    <scope>NUCLEOTIDE SEQUENCE [LARGE SCALE GENOMIC DNA]</scope>
    <source>
        <strain evidence="3">CM1030</strain>
        <tissue evidence="3">Blood</tissue>
    </source>
</reference>
<dbReference type="GO" id="GO:0006310">
    <property type="term" value="P:DNA recombination"/>
    <property type="evidence" value="ECO:0007669"/>
    <property type="project" value="UniProtKB-KW"/>
</dbReference>
<dbReference type="InterPro" id="IPR013762">
    <property type="entry name" value="Integrase-like_cat_sf"/>
</dbReference>
<comment type="caution">
    <text evidence="3">The sequence shown here is derived from an EMBL/GenBank/DDBJ whole genome shotgun (WGS) entry which is preliminary data.</text>
</comment>
<evidence type="ECO:0000256" key="1">
    <source>
        <dbReference type="ARBA" id="ARBA00023172"/>
    </source>
</evidence>
<dbReference type="Proteomes" id="UP001529510">
    <property type="component" value="Unassembled WGS sequence"/>
</dbReference>
<dbReference type="AlphaFoldDB" id="A0ABD0PI44"/>
<dbReference type="Gene3D" id="1.10.443.10">
    <property type="entry name" value="Intergrase catalytic core"/>
    <property type="match status" value="1"/>
</dbReference>
<proteinExistence type="predicted"/>
<keyword evidence="1" id="KW-0233">DNA recombination</keyword>
<dbReference type="PANTHER" id="PTHR33066">
    <property type="entry name" value="INTEGRASE_SAM-LIKE_N DOMAIN-CONTAINING PROTEIN"/>
    <property type="match status" value="1"/>
</dbReference>
<organism evidence="3 4">
    <name type="scientific">Cirrhinus mrigala</name>
    <name type="common">Mrigala</name>
    <dbReference type="NCBI Taxonomy" id="683832"/>
    <lineage>
        <taxon>Eukaryota</taxon>
        <taxon>Metazoa</taxon>
        <taxon>Chordata</taxon>
        <taxon>Craniata</taxon>
        <taxon>Vertebrata</taxon>
        <taxon>Euteleostomi</taxon>
        <taxon>Actinopterygii</taxon>
        <taxon>Neopterygii</taxon>
        <taxon>Teleostei</taxon>
        <taxon>Ostariophysi</taxon>
        <taxon>Cypriniformes</taxon>
        <taxon>Cyprinidae</taxon>
        <taxon>Labeoninae</taxon>
        <taxon>Labeonini</taxon>
        <taxon>Cirrhinus</taxon>
    </lineage>
</organism>
<feature type="compositionally biased region" description="Polar residues" evidence="2">
    <location>
        <begin position="232"/>
        <end position="244"/>
    </location>
</feature>
<feature type="non-terminal residue" evidence="3">
    <location>
        <position position="601"/>
    </location>
</feature>
<evidence type="ECO:0000313" key="3">
    <source>
        <dbReference type="EMBL" id="KAL0173738.1"/>
    </source>
</evidence>
<dbReference type="SUPFAM" id="SSF56349">
    <property type="entry name" value="DNA breaking-rejoining enzymes"/>
    <property type="match status" value="1"/>
</dbReference>
<protein>
    <recommendedName>
        <fullName evidence="5">Tyr recombinase domain-containing protein</fullName>
    </recommendedName>
</protein>
<evidence type="ECO:0008006" key="5">
    <source>
        <dbReference type="Google" id="ProtNLM"/>
    </source>
</evidence>
<feature type="region of interest" description="Disordered" evidence="2">
    <location>
        <begin position="71"/>
        <end position="108"/>
    </location>
</feature>
<dbReference type="EMBL" id="JAMKFB020000015">
    <property type="protein sequence ID" value="KAL0173738.1"/>
    <property type="molecule type" value="Genomic_DNA"/>
</dbReference>